<keyword evidence="1" id="KW-0547">Nucleotide-binding</keyword>
<evidence type="ECO:0000256" key="2">
    <source>
        <dbReference type="ARBA" id="ARBA00022840"/>
    </source>
</evidence>
<dbReference type="Pfam" id="PF00005">
    <property type="entry name" value="ABC_tran"/>
    <property type="match status" value="1"/>
</dbReference>
<sequence length="295" mass="33905">MSRPLKLDQVDVKYDREEILRQITLQFESPRIYGLLGRDGMGKTTILELLASFQKPSRGKVLYGEEPLFENASLMPLIYFVYWEDYHDDYQTGEKKIREAAAYRPYFDMDYAFHLADRMNLQLSRSVKKYSRGKAAALQLLLGLASRAPVTLIDEVFPNMDAPAREFFYAELLNEQNKHPRLFILSSHLISESEHLFDDVIILHHKEIILNTPYHHLVSQGVLLTGPAVEVEAFTQDYPTAGEKLSAGTMTVEVYGTITDDFIKKAEEKGLQVQSLSLQKIFTQLTREEDKYGEK</sequence>
<organism evidence="4 5">
    <name type="scientific">Alkalicoccus saliphilus</name>
    <dbReference type="NCBI Taxonomy" id="200989"/>
    <lineage>
        <taxon>Bacteria</taxon>
        <taxon>Bacillati</taxon>
        <taxon>Bacillota</taxon>
        <taxon>Bacilli</taxon>
        <taxon>Bacillales</taxon>
        <taxon>Bacillaceae</taxon>
        <taxon>Alkalicoccus</taxon>
    </lineage>
</organism>
<dbReference type="PROSITE" id="PS50893">
    <property type="entry name" value="ABC_TRANSPORTER_2"/>
    <property type="match status" value="1"/>
</dbReference>
<dbReference type="SUPFAM" id="SSF52540">
    <property type="entry name" value="P-loop containing nucleoside triphosphate hydrolases"/>
    <property type="match status" value="1"/>
</dbReference>
<dbReference type="InterPro" id="IPR003439">
    <property type="entry name" value="ABC_transporter-like_ATP-bd"/>
</dbReference>
<evidence type="ECO:0000313" key="4">
    <source>
        <dbReference type="EMBL" id="PTL39993.1"/>
    </source>
</evidence>
<dbReference type="GO" id="GO:0005524">
    <property type="term" value="F:ATP binding"/>
    <property type="evidence" value="ECO:0007669"/>
    <property type="project" value="UniProtKB-KW"/>
</dbReference>
<reference evidence="4 5" key="1">
    <citation type="submission" date="2018-03" db="EMBL/GenBank/DDBJ databases">
        <title>Alkalicoccus saliphilus sp. nov., isolated from a mineral pool.</title>
        <authorList>
            <person name="Zhao B."/>
        </authorList>
    </citation>
    <scope>NUCLEOTIDE SEQUENCE [LARGE SCALE GENOMIC DNA]</scope>
    <source>
        <strain evidence="4 5">6AG</strain>
    </source>
</reference>
<dbReference type="GO" id="GO:0016887">
    <property type="term" value="F:ATP hydrolysis activity"/>
    <property type="evidence" value="ECO:0007669"/>
    <property type="project" value="InterPro"/>
</dbReference>
<gene>
    <name evidence="4" type="ORF">C6Y45_03200</name>
</gene>
<dbReference type="PANTHER" id="PTHR43158">
    <property type="entry name" value="SKFA PEPTIDE EXPORT ATP-BINDING PROTEIN SKFE"/>
    <property type="match status" value="1"/>
</dbReference>
<keyword evidence="2" id="KW-0067">ATP-binding</keyword>
<dbReference type="OrthoDB" id="9804819at2"/>
<accession>A0A2T4U9C4</accession>
<name>A0A2T4U9C4_9BACI</name>
<dbReference type="RefSeq" id="WP_107583581.1">
    <property type="nucleotide sequence ID" value="NZ_PZJJ01000003.1"/>
</dbReference>
<dbReference type="InterPro" id="IPR027417">
    <property type="entry name" value="P-loop_NTPase"/>
</dbReference>
<feature type="domain" description="ABC transporter" evidence="3">
    <location>
        <begin position="5"/>
        <end position="230"/>
    </location>
</feature>
<proteinExistence type="predicted"/>
<evidence type="ECO:0000259" key="3">
    <source>
        <dbReference type="PROSITE" id="PS50893"/>
    </source>
</evidence>
<dbReference type="Gene3D" id="3.40.50.300">
    <property type="entry name" value="P-loop containing nucleotide triphosphate hydrolases"/>
    <property type="match status" value="1"/>
</dbReference>
<evidence type="ECO:0000256" key="1">
    <source>
        <dbReference type="ARBA" id="ARBA00022741"/>
    </source>
</evidence>
<comment type="caution">
    <text evidence="4">The sequence shown here is derived from an EMBL/GenBank/DDBJ whole genome shotgun (WGS) entry which is preliminary data.</text>
</comment>
<dbReference type="PANTHER" id="PTHR43158:SF5">
    <property type="entry name" value="ABC TRANSPORTER, ATP-BINDING PROTEIN"/>
    <property type="match status" value="1"/>
</dbReference>
<dbReference type="Proteomes" id="UP000240509">
    <property type="component" value="Unassembled WGS sequence"/>
</dbReference>
<keyword evidence="5" id="KW-1185">Reference proteome</keyword>
<protein>
    <submittedName>
        <fullName evidence="4">ABC transporter</fullName>
    </submittedName>
</protein>
<evidence type="ECO:0000313" key="5">
    <source>
        <dbReference type="Proteomes" id="UP000240509"/>
    </source>
</evidence>
<dbReference type="AlphaFoldDB" id="A0A2T4U9C4"/>
<dbReference type="EMBL" id="PZJJ01000003">
    <property type="protein sequence ID" value="PTL39993.1"/>
    <property type="molecule type" value="Genomic_DNA"/>
</dbReference>